<evidence type="ECO:0000313" key="4">
    <source>
        <dbReference type="EMBL" id="QJR37568.1"/>
    </source>
</evidence>
<dbReference type="InterPro" id="IPR006311">
    <property type="entry name" value="TAT_signal"/>
</dbReference>
<gene>
    <name evidence="4" type="ORF">HKW67_19620</name>
</gene>
<dbReference type="InterPro" id="IPR015422">
    <property type="entry name" value="PyrdxlP-dep_Trfase_small"/>
</dbReference>
<evidence type="ECO:0000256" key="2">
    <source>
        <dbReference type="SAM" id="SignalP"/>
    </source>
</evidence>
<dbReference type="InterPro" id="IPR015421">
    <property type="entry name" value="PyrdxlP-dep_Trfase_major"/>
</dbReference>
<dbReference type="EMBL" id="CP053085">
    <property type="protein sequence ID" value="QJR37568.1"/>
    <property type="molecule type" value="Genomic_DNA"/>
</dbReference>
<sequence>MPTDRSRRDFVKSAAILGAAAAVAPSSAAAAAHTPPSNSHSAPLTPHPGALYDVARDEAYWTQVAAKYRITPRTTNMEAGYFGMMALPVLEAYHRYIDRANSESSYFARREFPAMMRTARERVATFVGAKPTELAFTRGATEALQALIGQYNRLQPGDTIMYADLDYNAMQWAMNALAARCQSKVVTLDIPEPASHDNILAAYTKALDANPRTKLLLLTHCNNKTGLLLPVGDIAKLAKARGVDVMVDAAHSFGQVPLTMADMGADFVGLNLHKWIGAPVGAGALYIREDRLSAIDRAHADESAPLDRIESRIHTGTTHFATVMTIPDAIDFQLSIGIPQKAARLRYLRDRWVHAVADVKGVSILTPEDAALTGAITGFRLHNRGTGEANRALATTLHDEFGIFTFQRTGLAKGDCVRVTPTLYNTPADADKLAVAIRTIAARG</sequence>
<organism evidence="4 5">
    <name type="scientific">Gemmatimonas groenlandica</name>
    <dbReference type="NCBI Taxonomy" id="2732249"/>
    <lineage>
        <taxon>Bacteria</taxon>
        <taxon>Pseudomonadati</taxon>
        <taxon>Gemmatimonadota</taxon>
        <taxon>Gemmatimonadia</taxon>
        <taxon>Gemmatimonadales</taxon>
        <taxon>Gemmatimonadaceae</taxon>
        <taxon>Gemmatimonas</taxon>
    </lineage>
</organism>
<dbReference type="InterPro" id="IPR019546">
    <property type="entry name" value="TAT_signal_bac_arc"/>
</dbReference>
<dbReference type="PANTHER" id="PTHR43092">
    <property type="entry name" value="L-CYSTEINE DESULFHYDRASE"/>
    <property type="match status" value="1"/>
</dbReference>
<dbReference type="Gene3D" id="3.40.640.10">
    <property type="entry name" value="Type I PLP-dependent aspartate aminotransferase-like (Major domain)"/>
    <property type="match status" value="1"/>
</dbReference>
<evidence type="ECO:0000259" key="3">
    <source>
        <dbReference type="Pfam" id="PF00266"/>
    </source>
</evidence>
<dbReference type="InterPro" id="IPR015424">
    <property type="entry name" value="PyrdxlP-dep_Trfase"/>
</dbReference>
<dbReference type="PROSITE" id="PS51318">
    <property type="entry name" value="TAT"/>
    <property type="match status" value="1"/>
</dbReference>
<feature type="domain" description="Aminotransferase class V" evidence="3">
    <location>
        <begin position="89"/>
        <end position="405"/>
    </location>
</feature>
<dbReference type="Pfam" id="PF00266">
    <property type="entry name" value="Aminotran_5"/>
    <property type="match status" value="1"/>
</dbReference>
<evidence type="ECO:0000256" key="1">
    <source>
        <dbReference type="ARBA" id="ARBA00022898"/>
    </source>
</evidence>
<dbReference type="NCBIfam" id="TIGR01409">
    <property type="entry name" value="TAT_signal_seq"/>
    <property type="match status" value="1"/>
</dbReference>
<feature type="chain" id="PRO_5026879103" evidence="2">
    <location>
        <begin position="31"/>
        <end position="444"/>
    </location>
</feature>
<keyword evidence="4" id="KW-0808">Transferase</keyword>
<dbReference type="Proteomes" id="UP000500938">
    <property type="component" value="Chromosome"/>
</dbReference>
<dbReference type="SUPFAM" id="SSF53383">
    <property type="entry name" value="PLP-dependent transferases"/>
    <property type="match status" value="1"/>
</dbReference>
<dbReference type="AlphaFoldDB" id="A0A6M4ITW4"/>
<reference evidence="4 5" key="1">
    <citation type="submission" date="2020-05" db="EMBL/GenBank/DDBJ databases">
        <title>Complete genome sequence of Gemmatimonas greenlandica TET16.</title>
        <authorList>
            <person name="Zeng Y."/>
        </authorList>
    </citation>
    <scope>NUCLEOTIDE SEQUENCE [LARGE SCALE GENOMIC DNA]</scope>
    <source>
        <strain evidence="4 5">TET16</strain>
    </source>
</reference>
<dbReference type="PANTHER" id="PTHR43092:SF6">
    <property type="entry name" value="BLR1280 PROTEIN"/>
    <property type="match status" value="1"/>
</dbReference>
<dbReference type="RefSeq" id="WP_171227003.1">
    <property type="nucleotide sequence ID" value="NZ_CP053085.1"/>
</dbReference>
<keyword evidence="1" id="KW-0663">Pyridoxal phosphate</keyword>
<dbReference type="GO" id="GO:0008483">
    <property type="term" value="F:transaminase activity"/>
    <property type="evidence" value="ECO:0007669"/>
    <property type="project" value="UniProtKB-KW"/>
</dbReference>
<dbReference type="InterPro" id="IPR000192">
    <property type="entry name" value="Aminotrans_V_dom"/>
</dbReference>
<accession>A0A6M4ITW4</accession>
<dbReference type="KEGG" id="ggr:HKW67_19620"/>
<proteinExistence type="predicted"/>
<keyword evidence="2" id="KW-0732">Signal</keyword>
<name>A0A6M4ITW4_9BACT</name>
<keyword evidence="4" id="KW-0032">Aminotransferase</keyword>
<keyword evidence="5" id="KW-1185">Reference proteome</keyword>
<protein>
    <submittedName>
        <fullName evidence="4">Aminotransferase class V-fold PLP-dependent enzyme</fullName>
    </submittedName>
</protein>
<dbReference type="Gene3D" id="3.90.1150.10">
    <property type="entry name" value="Aspartate Aminotransferase, domain 1"/>
    <property type="match status" value="1"/>
</dbReference>
<evidence type="ECO:0000313" key="5">
    <source>
        <dbReference type="Proteomes" id="UP000500938"/>
    </source>
</evidence>
<feature type="signal peptide" evidence="2">
    <location>
        <begin position="1"/>
        <end position="30"/>
    </location>
</feature>